<evidence type="ECO:0008006" key="4">
    <source>
        <dbReference type="Google" id="ProtNLM"/>
    </source>
</evidence>
<feature type="compositionally biased region" description="Basic and acidic residues" evidence="1">
    <location>
        <begin position="1"/>
        <end position="27"/>
    </location>
</feature>
<protein>
    <recommendedName>
        <fullName evidence="4">DUF465 domain-containing protein</fullName>
    </recommendedName>
</protein>
<organism evidence="2 3">
    <name type="scientific">Candidatus Megaera venefica</name>
    <dbReference type="NCBI Taxonomy" id="2055910"/>
    <lineage>
        <taxon>Bacteria</taxon>
        <taxon>Pseudomonadati</taxon>
        <taxon>Pseudomonadota</taxon>
        <taxon>Alphaproteobacteria</taxon>
        <taxon>Rickettsiales</taxon>
        <taxon>Rickettsiaceae</taxon>
        <taxon>Candidatus Megaera</taxon>
    </lineage>
</organism>
<dbReference type="InterPro" id="IPR007420">
    <property type="entry name" value="DUF465"/>
</dbReference>
<dbReference type="Proteomes" id="UP001291687">
    <property type="component" value="Unassembled WGS sequence"/>
</dbReference>
<dbReference type="Gene3D" id="6.10.280.50">
    <property type="match status" value="1"/>
</dbReference>
<gene>
    <name evidence="2" type="ORF">Megvenef_00949</name>
</gene>
<keyword evidence="3" id="KW-1185">Reference proteome</keyword>
<comment type="caution">
    <text evidence="2">The sequence shown here is derived from an EMBL/GenBank/DDBJ whole genome shotgun (WGS) entry which is preliminary data.</text>
</comment>
<evidence type="ECO:0000256" key="1">
    <source>
        <dbReference type="SAM" id="MobiDB-lite"/>
    </source>
</evidence>
<evidence type="ECO:0000313" key="3">
    <source>
        <dbReference type="Proteomes" id="UP001291687"/>
    </source>
</evidence>
<dbReference type="EMBL" id="JARJFB010000066">
    <property type="protein sequence ID" value="MEA0970979.1"/>
    <property type="molecule type" value="Genomic_DNA"/>
</dbReference>
<dbReference type="Pfam" id="PF04325">
    <property type="entry name" value="DUF465"/>
    <property type="match status" value="1"/>
</dbReference>
<sequence length="58" mass="6831">MKSHIDSLKQKHSELEKRIKSANDNHAQDYNITELKKQKLLLKEKIIKLEEQSQGEQS</sequence>
<accession>A0ABU5NCT5</accession>
<name>A0ABU5NCT5_9RICK</name>
<dbReference type="InterPro" id="IPR038444">
    <property type="entry name" value="DUF465_sf"/>
</dbReference>
<evidence type="ECO:0000313" key="2">
    <source>
        <dbReference type="EMBL" id="MEA0970979.1"/>
    </source>
</evidence>
<dbReference type="RefSeq" id="WP_322776876.1">
    <property type="nucleotide sequence ID" value="NZ_JARJFB010000066.1"/>
</dbReference>
<feature type="region of interest" description="Disordered" evidence="1">
    <location>
        <begin position="1"/>
        <end position="29"/>
    </location>
</feature>
<proteinExistence type="predicted"/>
<reference evidence="2 3" key="1">
    <citation type="submission" date="2023-03" db="EMBL/GenBank/DDBJ databases">
        <title>Host association and intracellularity evolved multiple times independently in the Rickettsiales.</title>
        <authorList>
            <person name="Castelli M."/>
            <person name="Nardi T."/>
            <person name="Gammuto L."/>
            <person name="Bellinzona G."/>
            <person name="Sabaneyeva E."/>
            <person name="Potekhin A."/>
            <person name="Serra V."/>
            <person name="Petroni G."/>
            <person name="Sassera D."/>
        </authorList>
    </citation>
    <scope>NUCLEOTIDE SEQUENCE [LARGE SCALE GENOMIC DNA]</scope>
    <source>
        <strain evidence="2 3">Sr 2-6</strain>
    </source>
</reference>